<evidence type="ECO:0000313" key="2">
    <source>
        <dbReference type="Proteomes" id="UP000192758"/>
    </source>
</evidence>
<sequence>MLNKNFELINLLNIKTEDNIDTIKQKYYTKLRSYYATLHKKESEESYKNAQTQIIKLTKLFTEYFCNQTNVMDIKEDAFAVTTINEKCICRCGSKYDANMLGIEECEYCSCYIYVKEAPEQLEKLS</sequence>
<dbReference type="AlphaFoldDB" id="A0A1W0E4L6"/>
<gene>
    <name evidence="1" type="ORF">EHP00_1454</name>
</gene>
<name>A0A1W0E4L6_9MICR</name>
<evidence type="ECO:0000313" key="1">
    <source>
        <dbReference type="EMBL" id="OQS54173.1"/>
    </source>
</evidence>
<keyword evidence="2" id="KW-1185">Reference proteome</keyword>
<proteinExistence type="predicted"/>
<accession>A0A1W0E4L6</accession>
<comment type="caution">
    <text evidence="1">The sequence shown here is derived from an EMBL/GenBank/DDBJ whole genome shotgun (WGS) entry which is preliminary data.</text>
</comment>
<dbReference type="EMBL" id="MNPJ01000022">
    <property type="protein sequence ID" value="OQS54173.1"/>
    <property type="molecule type" value="Genomic_DNA"/>
</dbReference>
<dbReference type="VEuPathDB" id="MicrosporidiaDB:EHP00_1454"/>
<reference evidence="1 2" key="1">
    <citation type="journal article" date="2017" name="Environ. Microbiol.">
        <title>Decay of the glycolytic pathway and adaptation to intranuclear parasitism within Enterocytozoonidae microsporidia.</title>
        <authorList>
            <person name="Wiredu Boakye D."/>
            <person name="Jaroenlak P."/>
            <person name="Prachumwat A."/>
            <person name="Williams T.A."/>
            <person name="Bateman K.S."/>
            <person name="Itsathitphaisarn O."/>
            <person name="Sritunyalucksana K."/>
            <person name="Paszkiewicz K.H."/>
            <person name="Moore K.A."/>
            <person name="Stentiford G.D."/>
            <person name="Williams B.A."/>
        </authorList>
    </citation>
    <scope>NUCLEOTIDE SEQUENCE [LARGE SCALE GENOMIC DNA]</scope>
    <source>
        <strain evidence="1 2">TH1</strain>
    </source>
</reference>
<dbReference type="Proteomes" id="UP000192758">
    <property type="component" value="Unassembled WGS sequence"/>
</dbReference>
<organism evidence="1 2">
    <name type="scientific">Ecytonucleospora hepatopenaei</name>
    <dbReference type="NCBI Taxonomy" id="646526"/>
    <lineage>
        <taxon>Eukaryota</taxon>
        <taxon>Fungi</taxon>
        <taxon>Fungi incertae sedis</taxon>
        <taxon>Microsporidia</taxon>
        <taxon>Enterocytozoonidae</taxon>
        <taxon>Ecytonucleospora</taxon>
    </lineage>
</organism>
<protein>
    <submittedName>
        <fullName evidence="1">Uncharacterized protein</fullName>
    </submittedName>
</protein>
<dbReference type="OrthoDB" id="10250354at2759"/>